<organism evidence="1 2">
    <name type="scientific">Rhodobacter capsulatus</name>
    <name type="common">Rhodopseudomonas capsulata</name>
    <dbReference type="NCBI Taxonomy" id="1061"/>
    <lineage>
        <taxon>Bacteria</taxon>
        <taxon>Pseudomonadati</taxon>
        <taxon>Pseudomonadota</taxon>
        <taxon>Alphaproteobacteria</taxon>
        <taxon>Rhodobacterales</taxon>
        <taxon>Rhodobacter group</taxon>
        <taxon>Rhodobacter</taxon>
    </lineage>
</organism>
<evidence type="ECO:0000313" key="2">
    <source>
        <dbReference type="Proteomes" id="UP000183812"/>
    </source>
</evidence>
<proteinExistence type="predicted"/>
<dbReference type="AlphaFoldDB" id="A0A1G7P359"/>
<dbReference type="Proteomes" id="UP000183812">
    <property type="component" value="Unassembled WGS sequence"/>
</dbReference>
<evidence type="ECO:0000313" key="1">
    <source>
        <dbReference type="EMBL" id="SDF80752.1"/>
    </source>
</evidence>
<dbReference type="EMBL" id="FNAY01000017">
    <property type="protein sequence ID" value="SDF80752.1"/>
    <property type="molecule type" value="Genomic_DNA"/>
</dbReference>
<sequence length="52" mass="5596">MRPLVIWATGLLAVFAVIVGQLVLPFAFDFLSTLGIYGIGVWAGAEMRKKAS</sequence>
<name>A0A1G7P359_RHOCA</name>
<protein>
    <submittedName>
        <fullName evidence="1">Uncharacterized protein</fullName>
    </submittedName>
</protein>
<reference evidence="1 2" key="1">
    <citation type="submission" date="2016-10" db="EMBL/GenBank/DDBJ databases">
        <authorList>
            <person name="de Groot N.N."/>
        </authorList>
    </citation>
    <scope>NUCLEOTIDE SEQUENCE [LARGE SCALE GENOMIC DNA]</scope>
    <source>
        <strain evidence="2">DSM 938 / 37b4</strain>
    </source>
</reference>
<gene>
    <name evidence="1" type="ORF">SAMN04244550_02893</name>
</gene>
<dbReference type="RefSeq" id="WP_175454888.1">
    <property type="nucleotide sequence ID" value="NZ_CP119563.1"/>
</dbReference>
<accession>A0A1G7P359</accession>